<feature type="transmembrane region" description="Helical" evidence="10">
    <location>
        <begin position="31"/>
        <end position="50"/>
    </location>
</feature>
<evidence type="ECO:0000259" key="11">
    <source>
        <dbReference type="Pfam" id="PF21687"/>
    </source>
</evidence>
<dbReference type="RefSeq" id="WP_246151497.1">
    <property type="nucleotide sequence ID" value="NZ_SJPX01000002.1"/>
</dbReference>
<dbReference type="Pfam" id="PF21687">
    <property type="entry name" value="T2SSK_1st"/>
    <property type="match status" value="1"/>
</dbReference>
<evidence type="ECO:0000313" key="12">
    <source>
        <dbReference type="EMBL" id="TWU55533.1"/>
    </source>
</evidence>
<dbReference type="InterPro" id="IPR038072">
    <property type="entry name" value="GspK_central_sf"/>
</dbReference>
<dbReference type="PANTHER" id="PTHR38831:SF2">
    <property type="entry name" value="TYPE II SECRETION SYSTEM PROTEIN K"/>
    <property type="match status" value="1"/>
</dbReference>
<dbReference type="InterPro" id="IPR005628">
    <property type="entry name" value="GspK"/>
</dbReference>
<dbReference type="Gene3D" id="1.10.40.60">
    <property type="entry name" value="EpsJ-like"/>
    <property type="match status" value="1"/>
</dbReference>
<gene>
    <name evidence="12" type="ORF">Poly59_18330</name>
</gene>
<keyword evidence="3" id="KW-0813">Transport</keyword>
<evidence type="ECO:0000313" key="13">
    <source>
        <dbReference type="Proteomes" id="UP000317977"/>
    </source>
</evidence>
<keyword evidence="5" id="KW-0997">Cell inner membrane</keyword>
<dbReference type="EMBL" id="SJPX01000002">
    <property type="protein sequence ID" value="TWU55533.1"/>
    <property type="molecule type" value="Genomic_DNA"/>
</dbReference>
<evidence type="ECO:0000256" key="3">
    <source>
        <dbReference type="ARBA" id="ARBA00022448"/>
    </source>
</evidence>
<name>A0A5C6F132_9BACT</name>
<evidence type="ECO:0000256" key="8">
    <source>
        <dbReference type="ARBA" id="ARBA00022989"/>
    </source>
</evidence>
<evidence type="ECO:0000256" key="9">
    <source>
        <dbReference type="ARBA" id="ARBA00023136"/>
    </source>
</evidence>
<dbReference type="PANTHER" id="PTHR38831">
    <property type="entry name" value="TYPE II SECRETION SYSTEM PROTEIN K"/>
    <property type="match status" value="1"/>
</dbReference>
<evidence type="ECO:0000256" key="10">
    <source>
        <dbReference type="SAM" id="Phobius"/>
    </source>
</evidence>
<protein>
    <submittedName>
        <fullName evidence="12">General secretion pathway protein K</fullName>
    </submittedName>
</protein>
<keyword evidence="7" id="KW-0653">Protein transport</keyword>
<keyword evidence="8 10" id="KW-1133">Transmembrane helix</keyword>
<dbReference type="SUPFAM" id="SSF158544">
    <property type="entry name" value="GspK insert domain-like"/>
    <property type="match status" value="1"/>
</dbReference>
<evidence type="ECO:0000256" key="7">
    <source>
        <dbReference type="ARBA" id="ARBA00022927"/>
    </source>
</evidence>
<dbReference type="InterPro" id="IPR049031">
    <property type="entry name" value="T2SSK_SAM-like_1st"/>
</dbReference>
<comment type="similarity">
    <text evidence="2">Belongs to the GSP K family.</text>
</comment>
<accession>A0A5C6F132</accession>
<sequence length="571" mass="61052">MNYHPFDVRKLDERGSQPNVVARRRKPRQGFFLVLVLIVVAVATMAVYSFTELMLAYDDSAYLAGDLVQARVNVESATESVRLILAQPPDTRIDFGGVYNNPQLFQAVNVSGGIDGSLPSNFSILAPDLTEMGTLGGIRFGLQNESARLNLNALVVLEENGGGLVSAVAAASDETADADLQSDNIAVSLLMSLPGMTEDVAEAILDWIDEDEDVRPFGAETEYYETLPTPYSAANGPLHSVEELLLVRGVTPSLLFGADVNRNGVIDPDEQQRFGVSIDTSGSLGWAAYLTVHGSEANRRRNGDPRVDVNQDDLEALYDELLDALGDETYASFIVAFRIAGQSTSLTSAVAAATGGNTGGNQAQTAQSGGAWSVDLLDQMDLTGGGGTSLTQILDLVDATVTVGDGDQARSYTSPFSSDPISASVAMPILMDALSTQDVDAMPGRINLNECPAELLYGIPLLSEEAVQAILETRQAESDDLNRNFESWLMVEGLLTLDELRQVTPLLTCGGDVYRGQIVGYFEGSGAAARVEVIVDATTVNPKIVSWRDLSHLGRGFDQSVLGLRSVTEQQ</sequence>
<keyword evidence="9 10" id="KW-0472">Membrane</keyword>
<comment type="subcellular location">
    <subcellularLocation>
        <location evidence="1">Cell inner membrane</location>
    </subcellularLocation>
</comment>
<dbReference type="AlphaFoldDB" id="A0A5C6F132"/>
<keyword evidence="13" id="KW-1185">Reference proteome</keyword>
<comment type="caution">
    <text evidence="12">The sequence shown here is derived from an EMBL/GenBank/DDBJ whole genome shotgun (WGS) entry which is preliminary data.</text>
</comment>
<feature type="domain" description="T2SS protein K first SAM-like" evidence="11">
    <location>
        <begin position="147"/>
        <end position="254"/>
    </location>
</feature>
<keyword evidence="4" id="KW-1003">Cell membrane</keyword>
<evidence type="ECO:0000256" key="2">
    <source>
        <dbReference type="ARBA" id="ARBA00007246"/>
    </source>
</evidence>
<keyword evidence="6 10" id="KW-0812">Transmembrane</keyword>
<evidence type="ECO:0000256" key="1">
    <source>
        <dbReference type="ARBA" id="ARBA00004533"/>
    </source>
</evidence>
<evidence type="ECO:0000256" key="5">
    <source>
        <dbReference type="ARBA" id="ARBA00022519"/>
    </source>
</evidence>
<dbReference type="GO" id="GO:0005886">
    <property type="term" value="C:plasma membrane"/>
    <property type="evidence" value="ECO:0007669"/>
    <property type="project" value="UniProtKB-SubCell"/>
</dbReference>
<reference evidence="12 13" key="1">
    <citation type="submission" date="2019-02" db="EMBL/GenBank/DDBJ databases">
        <title>Deep-cultivation of Planctomycetes and their phenomic and genomic characterization uncovers novel biology.</title>
        <authorList>
            <person name="Wiegand S."/>
            <person name="Jogler M."/>
            <person name="Boedeker C."/>
            <person name="Pinto D."/>
            <person name="Vollmers J."/>
            <person name="Rivas-Marin E."/>
            <person name="Kohn T."/>
            <person name="Peeters S.H."/>
            <person name="Heuer A."/>
            <person name="Rast P."/>
            <person name="Oberbeckmann S."/>
            <person name="Bunk B."/>
            <person name="Jeske O."/>
            <person name="Meyerdierks A."/>
            <person name="Storesund J.E."/>
            <person name="Kallscheuer N."/>
            <person name="Luecker S."/>
            <person name="Lage O.M."/>
            <person name="Pohl T."/>
            <person name="Merkel B.J."/>
            <person name="Hornburger P."/>
            <person name="Mueller R.-W."/>
            <person name="Bruemmer F."/>
            <person name="Labrenz M."/>
            <person name="Spormann A.M."/>
            <person name="Op Den Camp H."/>
            <person name="Overmann J."/>
            <person name="Amann R."/>
            <person name="Jetten M.S.M."/>
            <person name="Mascher T."/>
            <person name="Medema M.H."/>
            <person name="Devos D.P."/>
            <person name="Kaster A.-K."/>
            <person name="Ovreas L."/>
            <person name="Rohde M."/>
            <person name="Galperin M.Y."/>
            <person name="Jogler C."/>
        </authorList>
    </citation>
    <scope>NUCLEOTIDE SEQUENCE [LARGE SCALE GENOMIC DNA]</scope>
    <source>
        <strain evidence="12 13">Poly59</strain>
    </source>
</reference>
<organism evidence="12 13">
    <name type="scientific">Rubripirellula reticaptiva</name>
    <dbReference type="NCBI Taxonomy" id="2528013"/>
    <lineage>
        <taxon>Bacteria</taxon>
        <taxon>Pseudomonadati</taxon>
        <taxon>Planctomycetota</taxon>
        <taxon>Planctomycetia</taxon>
        <taxon>Pirellulales</taxon>
        <taxon>Pirellulaceae</taxon>
        <taxon>Rubripirellula</taxon>
    </lineage>
</organism>
<dbReference type="Proteomes" id="UP000317977">
    <property type="component" value="Unassembled WGS sequence"/>
</dbReference>
<evidence type="ECO:0000256" key="6">
    <source>
        <dbReference type="ARBA" id="ARBA00022692"/>
    </source>
</evidence>
<evidence type="ECO:0000256" key="4">
    <source>
        <dbReference type="ARBA" id="ARBA00022475"/>
    </source>
</evidence>
<proteinExistence type="inferred from homology"/>
<dbReference type="GO" id="GO:0009306">
    <property type="term" value="P:protein secretion"/>
    <property type="evidence" value="ECO:0007669"/>
    <property type="project" value="InterPro"/>
</dbReference>